<dbReference type="PANTHER" id="PTHR43706">
    <property type="entry name" value="NADH DEHYDROGENASE"/>
    <property type="match status" value="1"/>
</dbReference>
<dbReference type="InterPro" id="IPR023753">
    <property type="entry name" value="FAD/NAD-binding_dom"/>
</dbReference>
<comment type="similarity">
    <text evidence="1">Belongs to the NADH dehydrogenase family.</text>
</comment>
<evidence type="ECO:0000256" key="1">
    <source>
        <dbReference type="ARBA" id="ARBA00005272"/>
    </source>
</evidence>
<sequence>MPAATGAPPAAPSRAGAGITADKPGKRYLVRKLAARPGTDHPPRILVIGGGHLGLYAAQRLQQRLPPGEAELILAEPLTHMTYQPLLPEVAAGTVEPRHVTVPVRPALPRFHVVTAEVVELRHADRTARVRLIDGSERDLAYDHVVVGPGTVSRTAPVPGLAELAVGFETLGEAVFLRNRVIIQLALAASTSDPAVRRRALTFVVFGAGYAGVEAVGELSDRSMDAIKTFAELRHEKVRWILVEPTDRILPEVSPALGEYTANVLRARGVEIWLETSIASCVGGRVRFHGRHAGDVVEANTKVWTAGIRPHPMLDHTDLPRDPEGRVLADAYLRVRGTPGAWTGGDCAAVPDLTCDEPGALCAPTAQHAIRQGRRLADNLVADVRGPQRNGPPKPYRHRYAGSVMGMGRMQGVAEVYGVRLSGTPAWLLHRVYHWLMLPSGAGKARVLTDWIFDALFSRDISALAELQEPHKPLQTAARAPAPSTQTA</sequence>
<keyword evidence="9" id="KW-1185">Reference proteome</keyword>
<organism evidence="8 9">
    <name type="scientific">Planosporangium flavigriseum</name>
    <dbReference type="NCBI Taxonomy" id="373681"/>
    <lineage>
        <taxon>Bacteria</taxon>
        <taxon>Bacillati</taxon>
        <taxon>Actinomycetota</taxon>
        <taxon>Actinomycetes</taxon>
        <taxon>Micromonosporales</taxon>
        <taxon>Micromonosporaceae</taxon>
        <taxon>Planosporangium</taxon>
    </lineage>
</organism>
<evidence type="ECO:0000259" key="7">
    <source>
        <dbReference type="Pfam" id="PF07992"/>
    </source>
</evidence>
<evidence type="ECO:0000256" key="5">
    <source>
        <dbReference type="ARBA" id="ARBA00023027"/>
    </source>
</evidence>
<name>A0A8J3LR71_9ACTN</name>
<dbReference type="GO" id="GO:0003954">
    <property type="term" value="F:NADH dehydrogenase activity"/>
    <property type="evidence" value="ECO:0007669"/>
    <property type="project" value="InterPro"/>
</dbReference>
<dbReference type="InterPro" id="IPR036188">
    <property type="entry name" value="FAD/NAD-bd_sf"/>
</dbReference>
<keyword evidence="4" id="KW-0560">Oxidoreductase</keyword>
<dbReference type="SUPFAM" id="SSF51905">
    <property type="entry name" value="FAD/NAD(P)-binding domain"/>
    <property type="match status" value="2"/>
</dbReference>
<keyword evidence="2" id="KW-0285">Flavoprotein</keyword>
<evidence type="ECO:0000256" key="3">
    <source>
        <dbReference type="ARBA" id="ARBA00022827"/>
    </source>
</evidence>
<evidence type="ECO:0000256" key="2">
    <source>
        <dbReference type="ARBA" id="ARBA00022630"/>
    </source>
</evidence>
<feature type="region of interest" description="Disordered" evidence="6">
    <location>
        <begin position="1"/>
        <end position="21"/>
    </location>
</feature>
<comment type="caution">
    <text evidence="8">The sequence shown here is derived from an EMBL/GenBank/DDBJ whole genome shotgun (WGS) entry which is preliminary data.</text>
</comment>
<dbReference type="InterPro" id="IPR045024">
    <property type="entry name" value="NDH-2"/>
</dbReference>
<dbReference type="PRINTS" id="PR00368">
    <property type="entry name" value="FADPNR"/>
</dbReference>
<dbReference type="PANTHER" id="PTHR43706:SF45">
    <property type="entry name" value="NADH DEHYDROGENASE-LIKE PROTEIN RV1812C"/>
    <property type="match status" value="1"/>
</dbReference>
<dbReference type="Proteomes" id="UP000653674">
    <property type="component" value="Unassembled WGS sequence"/>
</dbReference>
<reference evidence="8" key="1">
    <citation type="submission" date="2021-01" db="EMBL/GenBank/DDBJ databases">
        <title>Whole genome shotgun sequence of Planosporangium flavigriseum NBRC 105377.</title>
        <authorList>
            <person name="Komaki H."/>
            <person name="Tamura T."/>
        </authorList>
    </citation>
    <scope>NUCLEOTIDE SEQUENCE</scope>
    <source>
        <strain evidence="8">NBRC 105377</strain>
    </source>
</reference>
<evidence type="ECO:0000313" key="9">
    <source>
        <dbReference type="Proteomes" id="UP000653674"/>
    </source>
</evidence>
<feature type="domain" description="FAD/NAD(P)-binding" evidence="7">
    <location>
        <begin position="44"/>
        <end position="373"/>
    </location>
</feature>
<gene>
    <name evidence="8" type="ORF">Pfl04_49410</name>
</gene>
<dbReference type="Gene3D" id="3.50.50.100">
    <property type="match status" value="1"/>
</dbReference>
<evidence type="ECO:0000313" key="8">
    <source>
        <dbReference type="EMBL" id="GIG76537.1"/>
    </source>
</evidence>
<dbReference type="AlphaFoldDB" id="A0A8J3LR71"/>
<protein>
    <submittedName>
        <fullName evidence="8">NADH dehydrogenase</fullName>
    </submittedName>
</protein>
<evidence type="ECO:0000256" key="6">
    <source>
        <dbReference type="SAM" id="MobiDB-lite"/>
    </source>
</evidence>
<keyword evidence="3" id="KW-0274">FAD</keyword>
<dbReference type="EMBL" id="BONU01000060">
    <property type="protein sequence ID" value="GIG76537.1"/>
    <property type="molecule type" value="Genomic_DNA"/>
</dbReference>
<evidence type="ECO:0000256" key="4">
    <source>
        <dbReference type="ARBA" id="ARBA00023002"/>
    </source>
</evidence>
<proteinExistence type="inferred from homology"/>
<feature type="compositionally biased region" description="Low complexity" evidence="6">
    <location>
        <begin position="1"/>
        <end position="18"/>
    </location>
</feature>
<keyword evidence="5" id="KW-0520">NAD</keyword>
<dbReference type="Pfam" id="PF07992">
    <property type="entry name" value="Pyr_redox_2"/>
    <property type="match status" value="1"/>
</dbReference>
<accession>A0A8J3LR71</accession>